<evidence type="ECO:0000313" key="2">
    <source>
        <dbReference type="EMBL" id="KAK4458777.1"/>
    </source>
</evidence>
<comment type="caution">
    <text evidence="2">The sequence shown here is derived from an EMBL/GenBank/DDBJ whole genome shotgun (WGS) entry which is preliminary data.</text>
</comment>
<feature type="region of interest" description="Disordered" evidence="1">
    <location>
        <begin position="209"/>
        <end position="231"/>
    </location>
</feature>
<dbReference type="AlphaFoldDB" id="A0AAV9HD94"/>
<reference evidence="2" key="1">
    <citation type="journal article" date="2023" name="Mol. Phylogenet. Evol.">
        <title>Genome-scale phylogeny and comparative genomics of the fungal order Sordariales.</title>
        <authorList>
            <person name="Hensen N."/>
            <person name="Bonometti L."/>
            <person name="Westerberg I."/>
            <person name="Brannstrom I.O."/>
            <person name="Guillou S."/>
            <person name="Cros-Aarteil S."/>
            <person name="Calhoun S."/>
            <person name="Haridas S."/>
            <person name="Kuo A."/>
            <person name="Mondo S."/>
            <person name="Pangilinan J."/>
            <person name="Riley R."/>
            <person name="LaButti K."/>
            <person name="Andreopoulos B."/>
            <person name="Lipzen A."/>
            <person name="Chen C."/>
            <person name="Yan M."/>
            <person name="Daum C."/>
            <person name="Ng V."/>
            <person name="Clum A."/>
            <person name="Steindorff A."/>
            <person name="Ohm R.A."/>
            <person name="Martin F."/>
            <person name="Silar P."/>
            <person name="Natvig D.O."/>
            <person name="Lalanne C."/>
            <person name="Gautier V."/>
            <person name="Ament-Velasquez S.L."/>
            <person name="Kruys A."/>
            <person name="Hutchinson M.I."/>
            <person name="Powell A.J."/>
            <person name="Barry K."/>
            <person name="Miller A.N."/>
            <person name="Grigoriev I.V."/>
            <person name="Debuchy R."/>
            <person name="Gladieux P."/>
            <person name="Hiltunen Thoren M."/>
            <person name="Johannesson H."/>
        </authorList>
    </citation>
    <scope>NUCLEOTIDE SEQUENCE</scope>
    <source>
        <strain evidence="2">PSN324</strain>
    </source>
</reference>
<dbReference type="PANTHER" id="PTHR28020">
    <property type="entry name" value="YAP1-BINDING PROTEIN 1-RELATED"/>
    <property type="match status" value="1"/>
</dbReference>
<gene>
    <name evidence="2" type="ORF">QBC42DRAFT_340811</name>
</gene>
<feature type="compositionally biased region" description="Basic and acidic residues" evidence="1">
    <location>
        <begin position="210"/>
        <end position="227"/>
    </location>
</feature>
<name>A0AAV9HD94_9PEZI</name>
<keyword evidence="3" id="KW-1185">Reference proteome</keyword>
<dbReference type="EMBL" id="MU865057">
    <property type="protein sequence ID" value="KAK4458777.1"/>
    <property type="molecule type" value="Genomic_DNA"/>
</dbReference>
<proteinExistence type="predicted"/>
<evidence type="ECO:0000256" key="1">
    <source>
        <dbReference type="SAM" id="MobiDB-lite"/>
    </source>
</evidence>
<protein>
    <submittedName>
        <fullName evidence="2">YAP-binding/ALF4/Glomulin</fullName>
    </submittedName>
</protein>
<organism evidence="2 3">
    <name type="scientific">Cladorrhinum samala</name>
    <dbReference type="NCBI Taxonomy" id="585594"/>
    <lineage>
        <taxon>Eukaryota</taxon>
        <taxon>Fungi</taxon>
        <taxon>Dikarya</taxon>
        <taxon>Ascomycota</taxon>
        <taxon>Pezizomycotina</taxon>
        <taxon>Sordariomycetes</taxon>
        <taxon>Sordariomycetidae</taxon>
        <taxon>Sordariales</taxon>
        <taxon>Podosporaceae</taxon>
        <taxon>Cladorrhinum</taxon>
    </lineage>
</organism>
<dbReference type="Proteomes" id="UP001321749">
    <property type="component" value="Unassembled WGS sequence"/>
</dbReference>
<reference evidence="2" key="2">
    <citation type="submission" date="2023-06" db="EMBL/GenBank/DDBJ databases">
        <authorList>
            <consortium name="Lawrence Berkeley National Laboratory"/>
            <person name="Mondo S.J."/>
            <person name="Hensen N."/>
            <person name="Bonometti L."/>
            <person name="Westerberg I."/>
            <person name="Brannstrom I.O."/>
            <person name="Guillou S."/>
            <person name="Cros-Aarteil S."/>
            <person name="Calhoun S."/>
            <person name="Haridas S."/>
            <person name="Kuo A."/>
            <person name="Pangilinan J."/>
            <person name="Riley R."/>
            <person name="Labutti K."/>
            <person name="Andreopoulos B."/>
            <person name="Lipzen A."/>
            <person name="Chen C."/>
            <person name="Yanf M."/>
            <person name="Daum C."/>
            <person name="Ng V."/>
            <person name="Clum A."/>
            <person name="Steindorff A."/>
            <person name="Ohm R."/>
            <person name="Martin F."/>
            <person name="Silar P."/>
            <person name="Natvig D."/>
            <person name="Lalanne C."/>
            <person name="Gautier V."/>
            <person name="Ament-Velasquez S.L."/>
            <person name="Kruys A."/>
            <person name="Hutchinson M.I."/>
            <person name="Powell A.J."/>
            <person name="Barry K."/>
            <person name="Miller A.N."/>
            <person name="Grigoriev I.V."/>
            <person name="Debuchy R."/>
            <person name="Gladieux P."/>
            <person name="Thoren M.H."/>
            <person name="Johannesson H."/>
        </authorList>
    </citation>
    <scope>NUCLEOTIDE SEQUENCE</scope>
    <source>
        <strain evidence="2">PSN324</strain>
    </source>
</reference>
<dbReference type="GO" id="GO:0005737">
    <property type="term" value="C:cytoplasm"/>
    <property type="evidence" value="ECO:0007669"/>
    <property type="project" value="TreeGrafter"/>
</dbReference>
<dbReference type="PANTHER" id="PTHR28020:SF1">
    <property type="entry name" value="YAP1-BINDING PROTEIN 1-RELATED"/>
    <property type="match status" value="1"/>
</dbReference>
<evidence type="ECO:0000313" key="3">
    <source>
        <dbReference type="Proteomes" id="UP001321749"/>
    </source>
</evidence>
<dbReference type="Pfam" id="PF08568">
    <property type="entry name" value="Kinetochor_Ybp2"/>
    <property type="match status" value="1"/>
</dbReference>
<accession>A0AAV9HD94</accession>
<dbReference type="InterPro" id="IPR040347">
    <property type="entry name" value="YBP1/2"/>
</dbReference>
<dbReference type="InterPro" id="IPR013877">
    <property type="entry name" value="YAP-bd/ALF4/Glomulin"/>
</dbReference>
<dbReference type="GO" id="GO:0034599">
    <property type="term" value="P:cellular response to oxidative stress"/>
    <property type="evidence" value="ECO:0007669"/>
    <property type="project" value="InterPro"/>
</dbReference>
<sequence length="650" mass="71783">MASELSVDPAKAIEAIRDARPPVTDRFTYLTIVEANLLPEVLPTLNEVLQDAELTQEIGWDLVYNLVSLPGSEKCLETIARLGNPREVILKVLETFEVLELDGYQADDEADGYEEVDDAKKTKQEGAGAVSTTQKFIVLLGMLAILHKRIKTKYPSRFLAQTLQAVFSAYRPNEEMTAAVINMVHSLSGERRPPLPSRKSSINVPNLALEADKSKNAPDPEADREGQEDATESELQKKLLLNFATCILEAYVNGKNLAWAARLLEFFVPERIIPGRKTLMAAFREDQELLARDAIVGKLVALIGDLGVSSPSQTFIDELINSPLQASSPVSEPPSDPSKIHLPTGGAVVLAAYWIFSSTIFDASHPSPDIHIFPEHFAILDKFLQDDAHGQIQKSPGTIEALIAIGLWLHYSNLLSRGSVDSHLKSTTTSSEDPTSDFMRYTHLATLIALFHPNLQVRNAASVLAGLVFHSDPEDEDRLKILYDLLENCTFASLKARAVVWLREEIISATTDSSSSSIFSTTQALETLQYVVFPNLDFLEEMQTTEEKVEYLAGNMQFLLQVVNFGLFLWGGNGEGKGKREYVPENMDAAVRERWWEPLVKVLEGLEGLEGMEGKEGVEGLDLGNKEGEAEFRFLRGGLRDLGGRIGGSE</sequence>